<keyword evidence="1" id="KW-0472">Membrane</keyword>
<name>A0AAV7RQR2_PLEWA</name>
<keyword evidence="1" id="KW-1133">Transmembrane helix</keyword>
<feature type="transmembrane region" description="Helical" evidence="1">
    <location>
        <begin position="30"/>
        <end position="50"/>
    </location>
</feature>
<dbReference type="Proteomes" id="UP001066276">
    <property type="component" value="Chromosome 5"/>
</dbReference>
<organism evidence="2 3">
    <name type="scientific">Pleurodeles waltl</name>
    <name type="common">Iberian ribbed newt</name>
    <dbReference type="NCBI Taxonomy" id="8319"/>
    <lineage>
        <taxon>Eukaryota</taxon>
        <taxon>Metazoa</taxon>
        <taxon>Chordata</taxon>
        <taxon>Craniata</taxon>
        <taxon>Vertebrata</taxon>
        <taxon>Euteleostomi</taxon>
        <taxon>Amphibia</taxon>
        <taxon>Batrachia</taxon>
        <taxon>Caudata</taxon>
        <taxon>Salamandroidea</taxon>
        <taxon>Salamandridae</taxon>
        <taxon>Pleurodelinae</taxon>
        <taxon>Pleurodeles</taxon>
    </lineage>
</organism>
<dbReference type="EMBL" id="JANPWB010000009">
    <property type="protein sequence ID" value="KAJ1154917.1"/>
    <property type="molecule type" value="Genomic_DNA"/>
</dbReference>
<reference evidence="2" key="1">
    <citation type="journal article" date="2022" name="bioRxiv">
        <title>Sequencing and chromosome-scale assembly of the giantPleurodeles waltlgenome.</title>
        <authorList>
            <person name="Brown T."/>
            <person name="Elewa A."/>
            <person name="Iarovenko S."/>
            <person name="Subramanian E."/>
            <person name="Araus A.J."/>
            <person name="Petzold A."/>
            <person name="Susuki M."/>
            <person name="Suzuki K.-i.T."/>
            <person name="Hayashi T."/>
            <person name="Toyoda A."/>
            <person name="Oliveira C."/>
            <person name="Osipova E."/>
            <person name="Leigh N.D."/>
            <person name="Simon A."/>
            <person name="Yun M.H."/>
        </authorList>
    </citation>
    <scope>NUCLEOTIDE SEQUENCE</scope>
    <source>
        <strain evidence="2">20211129_DDA</strain>
        <tissue evidence="2">Liver</tissue>
    </source>
</reference>
<proteinExistence type="predicted"/>
<accession>A0AAV7RQR2</accession>
<sequence length="74" mass="8149">MAWGSPPPRDPRVLTTEGRGRSELSVLLRLPFWVAAAAKPPVVIMAGFKLRAWIVVRERRTTRAAPLVPGHAPL</sequence>
<comment type="caution">
    <text evidence="2">The sequence shown here is derived from an EMBL/GenBank/DDBJ whole genome shotgun (WGS) entry which is preliminary data.</text>
</comment>
<evidence type="ECO:0000313" key="3">
    <source>
        <dbReference type="Proteomes" id="UP001066276"/>
    </source>
</evidence>
<evidence type="ECO:0000256" key="1">
    <source>
        <dbReference type="SAM" id="Phobius"/>
    </source>
</evidence>
<protein>
    <submittedName>
        <fullName evidence="2">Uncharacterized protein</fullName>
    </submittedName>
</protein>
<evidence type="ECO:0000313" key="2">
    <source>
        <dbReference type="EMBL" id="KAJ1154917.1"/>
    </source>
</evidence>
<keyword evidence="1" id="KW-0812">Transmembrane</keyword>
<gene>
    <name evidence="2" type="ORF">NDU88_007660</name>
</gene>
<keyword evidence="3" id="KW-1185">Reference proteome</keyword>
<dbReference type="AlphaFoldDB" id="A0AAV7RQR2"/>